<feature type="transmembrane region" description="Helical" evidence="1">
    <location>
        <begin position="41"/>
        <end position="62"/>
    </location>
</feature>
<sequence length="85" mass="8950">MSIVLLLSPAGLAIVDSTSVGTLFIPVWLLLAPERIGARRFLGYLGPIGGFYPAAGVLLLLVGARIPRRVRSSSPSSSWASPCSR</sequence>
<keyword evidence="1" id="KW-0812">Transmembrane</keyword>
<dbReference type="RefSeq" id="WP_215787112.1">
    <property type="nucleotide sequence ID" value="NZ_JAHKKG010000004.1"/>
</dbReference>
<keyword evidence="1" id="KW-0472">Membrane</keyword>
<evidence type="ECO:0000256" key="1">
    <source>
        <dbReference type="SAM" id="Phobius"/>
    </source>
</evidence>
<dbReference type="EMBL" id="JAHKKG010000004">
    <property type="protein sequence ID" value="MBU2664469.1"/>
    <property type="molecule type" value="Genomic_DNA"/>
</dbReference>
<dbReference type="Proteomes" id="UP001519654">
    <property type="component" value="Unassembled WGS sequence"/>
</dbReference>
<evidence type="ECO:0000313" key="2">
    <source>
        <dbReference type="EMBL" id="MBU2664469.1"/>
    </source>
</evidence>
<keyword evidence="3" id="KW-1185">Reference proteome</keyword>
<keyword evidence="1" id="KW-1133">Transmembrane helix</keyword>
<accession>A0ABS5YLX9</accession>
<reference evidence="2 3" key="1">
    <citation type="submission" date="2021-06" db="EMBL/GenBank/DDBJ databases">
        <title>Actinoplanes lichenicola sp. nov., and Actinoplanes ovalisporus sp. nov., isolated from lichen in Thailand.</title>
        <authorList>
            <person name="Saeng-In P."/>
            <person name="Kanchanasin P."/>
            <person name="Yuki M."/>
            <person name="Kudo T."/>
            <person name="Ohkuma M."/>
            <person name="Phongsopitanun W."/>
            <person name="Tanasupawat S."/>
        </authorList>
    </citation>
    <scope>NUCLEOTIDE SEQUENCE [LARGE SCALE GENOMIC DNA]</scope>
    <source>
        <strain evidence="2 3">NBRC 110975</strain>
    </source>
</reference>
<gene>
    <name evidence="2" type="ORF">KOI35_13280</name>
</gene>
<evidence type="ECO:0000313" key="3">
    <source>
        <dbReference type="Proteomes" id="UP001519654"/>
    </source>
</evidence>
<name>A0ABS5YLX9_9ACTN</name>
<proteinExistence type="predicted"/>
<comment type="caution">
    <text evidence="2">The sequence shown here is derived from an EMBL/GenBank/DDBJ whole genome shotgun (WGS) entry which is preliminary data.</text>
</comment>
<organism evidence="2 3">
    <name type="scientific">Paractinoplanes bogorensis</name>
    <dbReference type="NCBI Taxonomy" id="1610840"/>
    <lineage>
        <taxon>Bacteria</taxon>
        <taxon>Bacillati</taxon>
        <taxon>Actinomycetota</taxon>
        <taxon>Actinomycetes</taxon>
        <taxon>Micromonosporales</taxon>
        <taxon>Micromonosporaceae</taxon>
        <taxon>Paractinoplanes</taxon>
    </lineage>
</organism>
<protein>
    <submittedName>
        <fullName evidence="2">Uncharacterized protein</fullName>
    </submittedName>
</protein>